<protein>
    <submittedName>
        <fullName evidence="1">Uncharacterized protein</fullName>
    </submittedName>
</protein>
<evidence type="ECO:0000313" key="1">
    <source>
        <dbReference type="EMBL" id="MBM7644061.1"/>
    </source>
</evidence>
<evidence type="ECO:0000313" key="2">
    <source>
        <dbReference type="Proteomes" id="UP000808914"/>
    </source>
</evidence>
<keyword evidence="2" id="KW-1185">Reference proteome</keyword>
<dbReference type="Proteomes" id="UP000808914">
    <property type="component" value="Unassembled WGS sequence"/>
</dbReference>
<name>A0ABS2PW04_9BACL</name>
<dbReference type="RefSeq" id="WP_205002024.1">
    <property type="nucleotide sequence ID" value="NZ_JAFBER010000001.1"/>
</dbReference>
<reference evidence="1 2" key="1">
    <citation type="submission" date="2021-01" db="EMBL/GenBank/DDBJ databases">
        <title>Genomic Encyclopedia of Type Strains, Phase IV (KMG-IV): sequencing the most valuable type-strain genomes for metagenomic binning, comparative biology and taxonomic classification.</title>
        <authorList>
            <person name="Goeker M."/>
        </authorList>
    </citation>
    <scope>NUCLEOTIDE SEQUENCE [LARGE SCALE GENOMIC DNA]</scope>
    <source>
        <strain evidence="1 2">DSM 28236</strain>
    </source>
</reference>
<gene>
    <name evidence="1" type="ORF">JOD45_000252</name>
</gene>
<comment type="caution">
    <text evidence="1">The sequence shown here is derived from an EMBL/GenBank/DDBJ whole genome shotgun (WGS) entry which is preliminary data.</text>
</comment>
<accession>A0ABS2PW04</accession>
<sequence>MTNTNKGTKIIIEGESFPIDIDNYNDEVGKDDQFKLSDKDSNKYIIKNEDPSFKSTSQYKRVRIYGTYEGKEKEVLNDQDKKLGLTPENVPTITAYKIENKPRTAEEIAEDEAREERIQKEYEENSFKDEISESVHKGFGNKNSFNKKDSIIEINYNDNNNFLLIKVFGKDNLSKNMIKKGMWMSISKTLKDLKDNTKFDKIAFNIVFPMQDQYGNASNNIVMKATFDRDTLDKINWENFMFENIPNVANEYWEHPSF</sequence>
<organism evidence="1 2">
    <name type="scientific">Scopulibacillus daqui</name>
    <dbReference type="NCBI Taxonomy" id="1469162"/>
    <lineage>
        <taxon>Bacteria</taxon>
        <taxon>Bacillati</taxon>
        <taxon>Bacillota</taxon>
        <taxon>Bacilli</taxon>
        <taxon>Bacillales</taxon>
        <taxon>Sporolactobacillaceae</taxon>
        <taxon>Scopulibacillus</taxon>
    </lineage>
</organism>
<proteinExistence type="predicted"/>
<dbReference type="EMBL" id="JAFBER010000001">
    <property type="protein sequence ID" value="MBM7644061.1"/>
    <property type="molecule type" value="Genomic_DNA"/>
</dbReference>